<keyword evidence="6 8" id="KW-1133">Transmembrane helix</keyword>
<evidence type="ECO:0000256" key="2">
    <source>
        <dbReference type="ARBA" id="ARBA00004721"/>
    </source>
</evidence>
<evidence type="ECO:0000256" key="4">
    <source>
        <dbReference type="ARBA" id="ARBA00022679"/>
    </source>
</evidence>
<name>A0A9P4U0A0_9PEZI</name>
<keyword evidence="10" id="KW-1185">Reference proteome</keyword>
<dbReference type="PANTHER" id="PTHR11048:SF39">
    <property type="entry name" value="POLYPRENYL TRANSFERASE AUSN"/>
    <property type="match status" value="1"/>
</dbReference>
<feature type="transmembrane region" description="Helical" evidence="8">
    <location>
        <begin position="188"/>
        <end position="211"/>
    </location>
</feature>
<comment type="similarity">
    <text evidence="3">Belongs to the UbiA prenyltransferase family.</text>
</comment>
<dbReference type="EMBL" id="MU007025">
    <property type="protein sequence ID" value="KAF2432530.1"/>
    <property type="molecule type" value="Genomic_DNA"/>
</dbReference>
<keyword evidence="4" id="KW-0808">Transferase</keyword>
<dbReference type="GO" id="GO:0006744">
    <property type="term" value="P:ubiquinone biosynthetic process"/>
    <property type="evidence" value="ECO:0007669"/>
    <property type="project" value="TreeGrafter"/>
</dbReference>
<evidence type="ECO:0000256" key="1">
    <source>
        <dbReference type="ARBA" id="ARBA00004141"/>
    </source>
</evidence>
<comment type="pathway">
    <text evidence="2">Secondary metabolite biosynthesis; terpenoid biosynthesis.</text>
</comment>
<protein>
    <submittedName>
        <fullName evidence="9">Uncharacterized protein</fullName>
    </submittedName>
</protein>
<dbReference type="GO" id="GO:0008412">
    <property type="term" value="F:4-hydroxybenzoate polyprenyltransferase activity"/>
    <property type="evidence" value="ECO:0007669"/>
    <property type="project" value="TreeGrafter"/>
</dbReference>
<dbReference type="InterPro" id="IPR039653">
    <property type="entry name" value="Prenyltransferase"/>
</dbReference>
<dbReference type="AlphaFoldDB" id="A0A9P4U0A0"/>
<dbReference type="PANTHER" id="PTHR11048">
    <property type="entry name" value="PRENYLTRANSFERASES"/>
    <property type="match status" value="1"/>
</dbReference>
<dbReference type="OrthoDB" id="18170at2759"/>
<feature type="transmembrane region" description="Helical" evidence="8">
    <location>
        <begin position="64"/>
        <end position="86"/>
    </location>
</feature>
<feature type="transmembrane region" description="Helical" evidence="8">
    <location>
        <begin position="157"/>
        <end position="176"/>
    </location>
</feature>
<evidence type="ECO:0000313" key="10">
    <source>
        <dbReference type="Proteomes" id="UP000800235"/>
    </source>
</evidence>
<feature type="transmembrane region" description="Helical" evidence="8">
    <location>
        <begin position="289"/>
        <end position="306"/>
    </location>
</feature>
<proteinExistence type="inferred from homology"/>
<dbReference type="Gene3D" id="1.10.357.140">
    <property type="entry name" value="UbiA prenyltransferase"/>
    <property type="match status" value="1"/>
</dbReference>
<dbReference type="Proteomes" id="UP000800235">
    <property type="component" value="Unassembled WGS sequence"/>
</dbReference>
<evidence type="ECO:0000256" key="5">
    <source>
        <dbReference type="ARBA" id="ARBA00022692"/>
    </source>
</evidence>
<sequence length="307" mass="33273">MADLSIPFSLPYKRSRELSQTRNKVITNPAGEQLLGCNKNITSPPPSLTPYIQVTRLTSTTPVLLIYLPYLFGILFATVHNRSPILETLHIRTRSRPITRGAVSKKAAFFFAATQTSIALLFFIPFPSRGSALSAIPSIIGAAYYPFAKRHTSFPQFVLGFCLSRGVLVGALALGMRPFTVNITANGLILGQLAVPLLFLAVACTFWTVMYDTIYAYLDLKQDIALNIGSTVVAFPLVTSGRTGELGNAYFLLSVGGAFLSLSCMVAQVDLKQPASCGWWFSNGFKYTGAAIASGFLIEYILVAVCS</sequence>
<comment type="subcellular location">
    <subcellularLocation>
        <location evidence="1">Membrane</location>
        <topology evidence="1">Multi-pass membrane protein</topology>
    </subcellularLocation>
</comment>
<organism evidence="9 10">
    <name type="scientific">Tothia fuscella</name>
    <dbReference type="NCBI Taxonomy" id="1048955"/>
    <lineage>
        <taxon>Eukaryota</taxon>
        <taxon>Fungi</taxon>
        <taxon>Dikarya</taxon>
        <taxon>Ascomycota</taxon>
        <taxon>Pezizomycotina</taxon>
        <taxon>Dothideomycetes</taxon>
        <taxon>Pleosporomycetidae</taxon>
        <taxon>Venturiales</taxon>
        <taxon>Cylindrosympodiaceae</taxon>
        <taxon>Tothia</taxon>
    </lineage>
</organism>
<reference evidence="9" key="1">
    <citation type="journal article" date="2020" name="Stud. Mycol.">
        <title>101 Dothideomycetes genomes: a test case for predicting lifestyles and emergence of pathogens.</title>
        <authorList>
            <person name="Haridas S."/>
            <person name="Albert R."/>
            <person name="Binder M."/>
            <person name="Bloem J."/>
            <person name="Labutti K."/>
            <person name="Salamov A."/>
            <person name="Andreopoulos B."/>
            <person name="Baker S."/>
            <person name="Barry K."/>
            <person name="Bills G."/>
            <person name="Bluhm B."/>
            <person name="Cannon C."/>
            <person name="Castanera R."/>
            <person name="Culley D."/>
            <person name="Daum C."/>
            <person name="Ezra D."/>
            <person name="Gonzalez J."/>
            <person name="Henrissat B."/>
            <person name="Kuo A."/>
            <person name="Liang C."/>
            <person name="Lipzen A."/>
            <person name="Lutzoni F."/>
            <person name="Magnuson J."/>
            <person name="Mondo S."/>
            <person name="Nolan M."/>
            <person name="Ohm R."/>
            <person name="Pangilinan J."/>
            <person name="Park H.-J."/>
            <person name="Ramirez L."/>
            <person name="Alfaro M."/>
            <person name="Sun H."/>
            <person name="Tritt A."/>
            <person name="Yoshinaga Y."/>
            <person name="Zwiers L.-H."/>
            <person name="Turgeon B."/>
            <person name="Goodwin S."/>
            <person name="Spatafora J."/>
            <person name="Crous P."/>
            <person name="Grigoriev I."/>
        </authorList>
    </citation>
    <scope>NUCLEOTIDE SEQUENCE</scope>
    <source>
        <strain evidence="9">CBS 130266</strain>
    </source>
</reference>
<feature type="transmembrane region" description="Helical" evidence="8">
    <location>
        <begin position="107"/>
        <end position="126"/>
    </location>
</feature>
<evidence type="ECO:0000256" key="6">
    <source>
        <dbReference type="ARBA" id="ARBA00022989"/>
    </source>
</evidence>
<comment type="caution">
    <text evidence="9">The sequence shown here is derived from an EMBL/GenBank/DDBJ whole genome shotgun (WGS) entry which is preliminary data.</text>
</comment>
<dbReference type="Pfam" id="PF01040">
    <property type="entry name" value="UbiA"/>
    <property type="match status" value="1"/>
</dbReference>
<dbReference type="Gene3D" id="1.20.120.1780">
    <property type="entry name" value="UbiA prenyltransferase"/>
    <property type="match status" value="1"/>
</dbReference>
<evidence type="ECO:0000256" key="7">
    <source>
        <dbReference type="ARBA" id="ARBA00023136"/>
    </source>
</evidence>
<gene>
    <name evidence="9" type="ORF">EJ08DRAFT_686771</name>
</gene>
<accession>A0A9P4U0A0</accession>
<evidence type="ECO:0000256" key="8">
    <source>
        <dbReference type="SAM" id="Phobius"/>
    </source>
</evidence>
<keyword evidence="7 8" id="KW-0472">Membrane</keyword>
<dbReference type="GO" id="GO:0005743">
    <property type="term" value="C:mitochondrial inner membrane"/>
    <property type="evidence" value="ECO:0007669"/>
    <property type="project" value="TreeGrafter"/>
</dbReference>
<dbReference type="InterPro" id="IPR044878">
    <property type="entry name" value="UbiA_sf"/>
</dbReference>
<feature type="transmembrane region" description="Helical" evidence="8">
    <location>
        <begin position="249"/>
        <end position="269"/>
    </location>
</feature>
<keyword evidence="5 8" id="KW-0812">Transmembrane</keyword>
<evidence type="ECO:0000256" key="3">
    <source>
        <dbReference type="ARBA" id="ARBA00005985"/>
    </source>
</evidence>
<evidence type="ECO:0000313" key="9">
    <source>
        <dbReference type="EMBL" id="KAF2432530.1"/>
    </source>
</evidence>
<dbReference type="InterPro" id="IPR000537">
    <property type="entry name" value="UbiA_prenyltransferase"/>
</dbReference>